<protein>
    <submittedName>
        <fullName evidence="1">Uncharacterized protein</fullName>
    </submittedName>
</protein>
<proteinExistence type="predicted"/>
<keyword evidence="2" id="KW-1185">Reference proteome</keyword>
<organism evidence="1 2">
    <name type="scientific">Streptomyces daliensis</name>
    <dbReference type="NCBI Taxonomy" id="299421"/>
    <lineage>
        <taxon>Bacteria</taxon>
        <taxon>Bacillati</taxon>
        <taxon>Actinomycetota</taxon>
        <taxon>Actinomycetes</taxon>
        <taxon>Kitasatosporales</taxon>
        <taxon>Streptomycetaceae</taxon>
        <taxon>Streptomyces</taxon>
    </lineage>
</organism>
<dbReference type="InterPro" id="IPR036188">
    <property type="entry name" value="FAD/NAD-bd_sf"/>
</dbReference>
<feature type="non-terminal residue" evidence="1">
    <location>
        <position position="1"/>
    </location>
</feature>
<evidence type="ECO:0000313" key="1">
    <source>
        <dbReference type="EMBL" id="MBR7678723.1"/>
    </source>
</evidence>
<feature type="non-terminal residue" evidence="1">
    <location>
        <position position="86"/>
    </location>
</feature>
<accession>A0A8T4J6P1</accession>
<name>A0A8T4J6P1_9ACTN</name>
<sequence length="86" mass="8870">AESLAEAGASVRTGVSVERLARPAPDGPVTLTLDDEVPAVVDEVLFATGRAPRTEDIGLDTVGLKPGNWLSVDDSCRASTPPCPGR</sequence>
<dbReference type="AlphaFoldDB" id="A0A8T4J6P1"/>
<dbReference type="Proteomes" id="UP000675554">
    <property type="component" value="Unassembled WGS sequence"/>
</dbReference>
<dbReference type="Gene3D" id="3.50.50.60">
    <property type="entry name" value="FAD/NAD(P)-binding domain"/>
    <property type="match status" value="2"/>
</dbReference>
<reference evidence="1" key="1">
    <citation type="submission" date="2021-04" db="EMBL/GenBank/DDBJ databases">
        <title>Sequencing of actinobacteria type strains.</title>
        <authorList>
            <person name="Nguyen G.-S."/>
            <person name="Wentzel A."/>
        </authorList>
    </citation>
    <scope>NUCLEOTIDE SEQUENCE</scope>
    <source>
        <strain evidence="1">DSM 42095</strain>
    </source>
</reference>
<evidence type="ECO:0000313" key="2">
    <source>
        <dbReference type="Proteomes" id="UP000675554"/>
    </source>
</evidence>
<dbReference type="EMBL" id="JAGSMN010001766">
    <property type="protein sequence ID" value="MBR7678723.1"/>
    <property type="molecule type" value="Genomic_DNA"/>
</dbReference>
<dbReference type="SUPFAM" id="SSF51905">
    <property type="entry name" value="FAD/NAD(P)-binding domain"/>
    <property type="match status" value="1"/>
</dbReference>
<comment type="caution">
    <text evidence="1">The sequence shown here is derived from an EMBL/GenBank/DDBJ whole genome shotgun (WGS) entry which is preliminary data.</text>
</comment>
<gene>
    <name evidence="1" type="ORF">KDA82_38385</name>
</gene>